<gene>
    <name evidence="5" type="ORF">ACFSFX_13985</name>
</gene>
<feature type="domain" description="Thioredoxin" evidence="4">
    <location>
        <begin position="40"/>
        <end position="170"/>
    </location>
</feature>
<proteinExistence type="inferred from homology"/>
<dbReference type="InterPro" id="IPR011990">
    <property type="entry name" value="TPR-like_helical_dom_sf"/>
</dbReference>
<dbReference type="RefSeq" id="WP_343880789.1">
    <property type="nucleotide sequence ID" value="NZ_BAAAIJ010000051.1"/>
</dbReference>
<dbReference type="Pfam" id="PF14561">
    <property type="entry name" value="TPR_20"/>
    <property type="match status" value="1"/>
</dbReference>
<dbReference type="PANTHER" id="PTHR45663:SF11">
    <property type="entry name" value="GEO12009P1"/>
    <property type="match status" value="1"/>
</dbReference>
<feature type="region of interest" description="Disordered" evidence="3">
    <location>
        <begin position="29"/>
        <end position="56"/>
    </location>
</feature>
<dbReference type="Pfam" id="PF00085">
    <property type="entry name" value="Thioredoxin"/>
    <property type="match status" value="1"/>
</dbReference>
<accession>A0ABW4QAN6</accession>
<evidence type="ECO:0000256" key="3">
    <source>
        <dbReference type="SAM" id="MobiDB-lite"/>
    </source>
</evidence>
<organism evidence="5 6">
    <name type="scientific">Arthrobacter flavus</name>
    <dbReference type="NCBI Taxonomy" id="95172"/>
    <lineage>
        <taxon>Bacteria</taxon>
        <taxon>Bacillati</taxon>
        <taxon>Actinomycetota</taxon>
        <taxon>Actinomycetes</taxon>
        <taxon>Micrococcales</taxon>
        <taxon>Micrococcaceae</taxon>
        <taxon>Arthrobacter</taxon>
    </lineage>
</organism>
<dbReference type="CDD" id="cd02956">
    <property type="entry name" value="ybbN"/>
    <property type="match status" value="1"/>
</dbReference>
<evidence type="ECO:0000259" key="4">
    <source>
        <dbReference type="PROSITE" id="PS51352"/>
    </source>
</evidence>
<dbReference type="PANTHER" id="PTHR45663">
    <property type="entry name" value="GEO12009P1"/>
    <property type="match status" value="1"/>
</dbReference>
<evidence type="ECO:0000256" key="2">
    <source>
        <dbReference type="ARBA" id="ARBA00023284"/>
    </source>
</evidence>
<reference evidence="6" key="1">
    <citation type="journal article" date="2019" name="Int. J. Syst. Evol. Microbiol.">
        <title>The Global Catalogue of Microorganisms (GCM) 10K type strain sequencing project: providing services to taxonomists for standard genome sequencing and annotation.</title>
        <authorList>
            <consortium name="The Broad Institute Genomics Platform"/>
            <consortium name="The Broad Institute Genome Sequencing Center for Infectious Disease"/>
            <person name="Wu L."/>
            <person name="Ma J."/>
        </authorList>
    </citation>
    <scope>NUCLEOTIDE SEQUENCE [LARGE SCALE GENOMIC DNA]</scope>
    <source>
        <strain evidence="6">JCM 11496</strain>
    </source>
</reference>
<keyword evidence="6" id="KW-1185">Reference proteome</keyword>
<dbReference type="Gene3D" id="3.40.30.10">
    <property type="entry name" value="Glutaredoxin"/>
    <property type="match status" value="1"/>
</dbReference>
<dbReference type="Gene3D" id="1.25.40.10">
    <property type="entry name" value="Tetratricopeptide repeat domain"/>
    <property type="match status" value="1"/>
</dbReference>
<dbReference type="InterPro" id="IPR036249">
    <property type="entry name" value="Thioredoxin-like_sf"/>
</dbReference>
<dbReference type="Proteomes" id="UP001597307">
    <property type="component" value="Unassembled WGS sequence"/>
</dbReference>
<evidence type="ECO:0000256" key="1">
    <source>
        <dbReference type="ARBA" id="ARBA00008987"/>
    </source>
</evidence>
<dbReference type="SUPFAM" id="SSF52833">
    <property type="entry name" value="Thioredoxin-like"/>
    <property type="match status" value="1"/>
</dbReference>
<evidence type="ECO:0000313" key="6">
    <source>
        <dbReference type="Proteomes" id="UP001597307"/>
    </source>
</evidence>
<dbReference type="EMBL" id="JBHUGA010000060">
    <property type="protein sequence ID" value="MFD1847699.1"/>
    <property type="molecule type" value="Genomic_DNA"/>
</dbReference>
<dbReference type="PROSITE" id="PS51352">
    <property type="entry name" value="THIOREDOXIN_2"/>
    <property type="match status" value="1"/>
</dbReference>
<protein>
    <submittedName>
        <fullName evidence="5">Co-chaperone YbbN</fullName>
    </submittedName>
</protein>
<evidence type="ECO:0000313" key="5">
    <source>
        <dbReference type="EMBL" id="MFD1847699.1"/>
    </source>
</evidence>
<name>A0ABW4QAN6_9MICC</name>
<dbReference type="InterPro" id="IPR013766">
    <property type="entry name" value="Thioredoxin_domain"/>
</dbReference>
<keyword evidence="2" id="KW-0676">Redox-active center</keyword>
<comment type="similarity">
    <text evidence="1">Belongs to the thioredoxin family.</text>
</comment>
<sequence>MSIPNNRGPLPPSSMNLHGAVDLSALKARADAARNAQQGGTPAAAAPPADQGPGAVNAAAGSPYVVEVTEQSFPQLVQLSSQVPVIVDLRAGWSEESARVTAVLEAVTVEHDGRLLLAKVDVETQPQIAQAFQAQTVPTVVAVLKGQPVPLFEGALPEAQIRSFIDELLKVAGSNGVSGSLREGADGEEAAPEEPPLPPLHQAAFDAIEAGDYLSAAAAYRQALAEQPADAEAKAGLAQVELMQRLKEVDAETIRQRAADEPDSAESQLAVADLDLSGGHVEDAFARIISFIGRTAGEPREAARVRLIDLFDVVGIADPRVAKARGALARALF</sequence>
<feature type="compositionally biased region" description="Low complexity" evidence="3">
    <location>
        <begin position="29"/>
        <end position="55"/>
    </location>
</feature>
<comment type="caution">
    <text evidence="5">The sequence shown here is derived from an EMBL/GenBank/DDBJ whole genome shotgun (WGS) entry which is preliminary data.</text>
</comment>